<gene>
    <name evidence="11" type="ORF">Wenmar_00293</name>
</gene>
<evidence type="ECO:0000256" key="3">
    <source>
        <dbReference type="ARBA" id="ARBA00022475"/>
    </source>
</evidence>
<comment type="subcellular location">
    <subcellularLocation>
        <location evidence="1">Cell membrane</location>
    </subcellularLocation>
</comment>
<dbReference type="Proteomes" id="UP000035100">
    <property type="component" value="Unassembled WGS sequence"/>
</dbReference>
<dbReference type="eggNOG" id="COG2148">
    <property type="taxonomic scope" value="Bacteria"/>
</dbReference>
<evidence type="ECO:0000256" key="7">
    <source>
        <dbReference type="ARBA" id="ARBA00023136"/>
    </source>
</evidence>
<dbReference type="EMBL" id="AONG01000003">
    <property type="protein sequence ID" value="KIQ70919.1"/>
    <property type="molecule type" value="Genomic_DNA"/>
</dbReference>
<evidence type="ECO:0000256" key="1">
    <source>
        <dbReference type="ARBA" id="ARBA00004236"/>
    </source>
</evidence>
<evidence type="ECO:0000256" key="6">
    <source>
        <dbReference type="ARBA" id="ARBA00022989"/>
    </source>
</evidence>
<evidence type="ECO:0000256" key="8">
    <source>
        <dbReference type="ARBA" id="ARBA00023169"/>
    </source>
</evidence>
<evidence type="ECO:0000259" key="10">
    <source>
        <dbReference type="Pfam" id="PF02397"/>
    </source>
</evidence>
<feature type="domain" description="Bacterial sugar transferase" evidence="10">
    <location>
        <begin position="24"/>
        <end position="213"/>
    </location>
</feature>
<proteinExistence type="inferred from homology"/>
<dbReference type="RefSeq" id="WP_047772166.1">
    <property type="nucleotide sequence ID" value="NZ_KB902313.1"/>
</dbReference>
<feature type="transmembrane region" description="Helical" evidence="9">
    <location>
        <begin position="29"/>
        <end position="51"/>
    </location>
</feature>
<protein>
    <submittedName>
        <fullName evidence="11">Sugar transferase involved in lipopolysaccharide synthesis</fullName>
    </submittedName>
</protein>
<evidence type="ECO:0000256" key="4">
    <source>
        <dbReference type="ARBA" id="ARBA00022679"/>
    </source>
</evidence>
<dbReference type="Pfam" id="PF02397">
    <property type="entry name" value="Bac_transf"/>
    <property type="match status" value="1"/>
</dbReference>
<keyword evidence="7 9" id="KW-0472">Membrane</keyword>
<organism evidence="11 12">
    <name type="scientific">Wenxinia marina DSM 24838</name>
    <dbReference type="NCBI Taxonomy" id="1123501"/>
    <lineage>
        <taxon>Bacteria</taxon>
        <taxon>Pseudomonadati</taxon>
        <taxon>Pseudomonadota</taxon>
        <taxon>Alphaproteobacteria</taxon>
        <taxon>Rhodobacterales</taxon>
        <taxon>Roseobacteraceae</taxon>
        <taxon>Wenxinia</taxon>
    </lineage>
</organism>
<keyword evidence="6 9" id="KW-1133">Transmembrane helix</keyword>
<evidence type="ECO:0000313" key="12">
    <source>
        <dbReference type="Proteomes" id="UP000035100"/>
    </source>
</evidence>
<name>A0A0D0Q921_9RHOB</name>
<keyword evidence="4 11" id="KW-0808">Transferase</keyword>
<evidence type="ECO:0000256" key="5">
    <source>
        <dbReference type="ARBA" id="ARBA00022692"/>
    </source>
</evidence>
<dbReference type="PANTHER" id="PTHR30576">
    <property type="entry name" value="COLANIC BIOSYNTHESIS UDP-GLUCOSE LIPID CARRIER TRANSFERASE"/>
    <property type="match status" value="1"/>
</dbReference>
<reference evidence="11 12" key="1">
    <citation type="submission" date="2013-01" db="EMBL/GenBank/DDBJ databases">
        <authorList>
            <person name="Fiebig A."/>
            <person name="Goeker M."/>
            <person name="Klenk H.-P.P."/>
        </authorList>
    </citation>
    <scope>NUCLEOTIDE SEQUENCE [LARGE SCALE GENOMIC DNA]</scope>
    <source>
        <strain evidence="11 12">DSM 24838</strain>
    </source>
</reference>
<comment type="caution">
    <text evidence="11">The sequence shown here is derived from an EMBL/GenBank/DDBJ whole genome shotgun (WGS) entry which is preliminary data.</text>
</comment>
<evidence type="ECO:0000256" key="2">
    <source>
        <dbReference type="ARBA" id="ARBA00006464"/>
    </source>
</evidence>
<comment type="similarity">
    <text evidence="2">Belongs to the bacterial sugar transferase family.</text>
</comment>
<dbReference type="InterPro" id="IPR003362">
    <property type="entry name" value="Bact_transf"/>
</dbReference>
<keyword evidence="5 9" id="KW-0812">Transmembrane</keyword>
<sequence length="217" mass="24446">MPIPDSLPAAAAGKSDGLYRAGAKRVLDIVLVLVVSLPVLTLVALLALLIARDGHSPFYRQARLGRDGRVFTMWKLRSMVADADRVMETHLAADPAARAEWDRHQKLRNDPRVTALGRTIRSTSLDELPQLWNVLKGDMSLVGPRPMMVSQRAIYPGTEYYRMRPGVTGFWQVSERNETSFHERAEYDRAYFAALSFETDLRVMLRTVRVVLQATGH</sequence>
<keyword evidence="12" id="KW-1185">Reference proteome</keyword>
<dbReference type="GO" id="GO:0000271">
    <property type="term" value="P:polysaccharide biosynthetic process"/>
    <property type="evidence" value="ECO:0007669"/>
    <property type="project" value="UniProtKB-KW"/>
</dbReference>
<dbReference type="STRING" id="1123501.Wenmar_00293"/>
<evidence type="ECO:0000256" key="9">
    <source>
        <dbReference type="SAM" id="Phobius"/>
    </source>
</evidence>
<evidence type="ECO:0000313" key="11">
    <source>
        <dbReference type="EMBL" id="KIQ70919.1"/>
    </source>
</evidence>
<dbReference type="OrthoDB" id="9808602at2"/>
<keyword evidence="8" id="KW-0270">Exopolysaccharide synthesis</keyword>
<dbReference type="GO" id="GO:0016780">
    <property type="term" value="F:phosphotransferase activity, for other substituted phosphate groups"/>
    <property type="evidence" value="ECO:0007669"/>
    <property type="project" value="TreeGrafter"/>
</dbReference>
<dbReference type="PANTHER" id="PTHR30576:SF4">
    <property type="entry name" value="UNDECAPRENYL-PHOSPHATE GALACTOSE PHOSPHOTRANSFERASE"/>
    <property type="match status" value="1"/>
</dbReference>
<dbReference type="GO" id="GO:0005886">
    <property type="term" value="C:plasma membrane"/>
    <property type="evidence" value="ECO:0007669"/>
    <property type="project" value="UniProtKB-SubCell"/>
</dbReference>
<dbReference type="AlphaFoldDB" id="A0A0D0Q921"/>
<accession>A0A0D0Q921</accession>
<keyword evidence="3" id="KW-1003">Cell membrane</keyword>